<proteinExistence type="predicted"/>
<reference evidence="1" key="1">
    <citation type="submission" date="2020-04" db="EMBL/GenBank/DDBJ databases">
        <authorList>
            <person name="Chiriac C."/>
            <person name="Salcher M."/>
            <person name="Ghai R."/>
            <person name="Kavagutti S V."/>
        </authorList>
    </citation>
    <scope>NUCLEOTIDE SEQUENCE</scope>
</reference>
<dbReference type="EMBL" id="LR796403">
    <property type="protein sequence ID" value="CAB4142025.1"/>
    <property type="molecule type" value="Genomic_DNA"/>
</dbReference>
<evidence type="ECO:0000313" key="1">
    <source>
        <dbReference type="EMBL" id="CAB4142025.1"/>
    </source>
</evidence>
<sequence>MKEPAFKKIRVIQLLSQAKKPEAPLWLLAVLEQELKESCRLTLQKKSRGTTSGTAWSYTFLMADCISYYGARIHLSISSNEDSRWTLFVALHEVAHINVGAHHQHDNIWLAEAMRLYKKYDLVAWLAEAFEQGYHTYTSEQKAILKAHSRKAKRS</sequence>
<gene>
    <name evidence="1" type="ORF">UFOVP423_36</name>
</gene>
<accession>A0A6J5M4V4</accession>
<name>A0A6J5M4V4_9CAUD</name>
<organism evidence="1">
    <name type="scientific">uncultured Caudovirales phage</name>
    <dbReference type="NCBI Taxonomy" id="2100421"/>
    <lineage>
        <taxon>Viruses</taxon>
        <taxon>Duplodnaviria</taxon>
        <taxon>Heunggongvirae</taxon>
        <taxon>Uroviricota</taxon>
        <taxon>Caudoviricetes</taxon>
        <taxon>Peduoviridae</taxon>
        <taxon>Maltschvirus</taxon>
        <taxon>Maltschvirus maltsch</taxon>
    </lineage>
</organism>
<protein>
    <submittedName>
        <fullName evidence="1">Uncharacterized protein</fullName>
    </submittedName>
</protein>